<evidence type="ECO:0000256" key="2">
    <source>
        <dbReference type="SAM" id="SignalP"/>
    </source>
</evidence>
<evidence type="ECO:0000256" key="1">
    <source>
        <dbReference type="SAM" id="MobiDB-lite"/>
    </source>
</evidence>
<feature type="compositionally biased region" description="Low complexity" evidence="1">
    <location>
        <begin position="60"/>
        <end position="73"/>
    </location>
</feature>
<organism evidence="3 4">
    <name type="scientific">Luteimonas terrae</name>
    <dbReference type="NCBI Taxonomy" id="1530191"/>
    <lineage>
        <taxon>Bacteria</taxon>
        <taxon>Pseudomonadati</taxon>
        <taxon>Pseudomonadota</taxon>
        <taxon>Gammaproteobacteria</taxon>
        <taxon>Lysobacterales</taxon>
        <taxon>Lysobacteraceae</taxon>
        <taxon>Luteimonas</taxon>
    </lineage>
</organism>
<evidence type="ECO:0008006" key="5">
    <source>
        <dbReference type="Google" id="ProtNLM"/>
    </source>
</evidence>
<accession>A0A4R5UFK7</accession>
<dbReference type="Proteomes" id="UP000295543">
    <property type="component" value="Unassembled WGS sequence"/>
</dbReference>
<evidence type="ECO:0000313" key="4">
    <source>
        <dbReference type="Proteomes" id="UP000295543"/>
    </source>
</evidence>
<feature type="chain" id="PRO_5020909987" description="Lipoprotein" evidence="2">
    <location>
        <begin position="22"/>
        <end position="73"/>
    </location>
</feature>
<gene>
    <name evidence="3" type="ORF">E2F49_08230</name>
</gene>
<name>A0A4R5UFK7_9GAMM</name>
<sequence length="73" mass="7659">MRRIVATALPCALALACVACAPPPQEPTDKPVEPSATHLRDAIREPLDAARETQKTVEDAAAQQRQAIEAAGG</sequence>
<evidence type="ECO:0000313" key="3">
    <source>
        <dbReference type="EMBL" id="TDK34137.1"/>
    </source>
</evidence>
<comment type="caution">
    <text evidence="3">The sequence shown here is derived from an EMBL/GenBank/DDBJ whole genome shotgun (WGS) entry which is preliminary data.</text>
</comment>
<keyword evidence="4" id="KW-1185">Reference proteome</keyword>
<proteinExistence type="predicted"/>
<reference evidence="3 4" key="1">
    <citation type="submission" date="2019-03" db="EMBL/GenBank/DDBJ databases">
        <title>Luteimonas zhaokaii sp.nov., isolated from the rectal contents of Plateau pika in Yushu, Qinghai Province, China.</title>
        <authorList>
            <person name="Zhang G."/>
        </authorList>
    </citation>
    <scope>NUCLEOTIDE SEQUENCE [LARGE SCALE GENOMIC DNA]</scope>
    <source>
        <strain evidence="3 4">THG-MD21</strain>
    </source>
</reference>
<dbReference type="PROSITE" id="PS51257">
    <property type="entry name" value="PROKAR_LIPOPROTEIN"/>
    <property type="match status" value="1"/>
</dbReference>
<protein>
    <recommendedName>
        <fullName evidence="5">Lipoprotein</fullName>
    </recommendedName>
</protein>
<dbReference type="EMBL" id="SMTG01000002">
    <property type="protein sequence ID" value="TDK34137.1"/>
    <property type="molecule type" value="Genomic_DNA"/>
</dbReference>
<keyword evidence="2" id="KW-0732">Signal</keyword>
<dbReference type="AlphaFoldDB" id="A0A4R5UFK7"/>
<feature type="region of interest" description="Disordered" evidence="1">
    <location>
        <begin position="51"/>
        <end position="73"/>
    </location>
</feature>
<feature type="signal peptide" evidence="2">
    <location>
        <begin position="1"/>
        <end position="21"/>
    </location>
</feature>